<feature type="domain" description="CNA-B" evidence="2">
    <location>
        <begin position="973"/>
        <end position="1063"/>
    </location>
</feature>
<dbReference type="SUPFAM" id="SSF49478">
    <property type="entry name" value="Cna protein B-type domain"/>
    <property type="match status" value="2"/>
</dbReference>
<dbReference type="STRING" id="1393034.HMPREF3192_00538"/>
<evidence type="ECO:0000256" key="1">
    <source>
        <dbReference type="SAM" id="MobiDB-lite"/>
    </source>
</evidence>
<dbReference type="EMBL" id="LSCR01000006">
    <property type="protein sequence ID" value="KXB35173.1"/>
    <property type="molecule type" value="Genomic_DNA"/>
</dbReference>
<sequence>MQWRTTTMTMQQLRKNSVLLLTCIFALCLGVLLMSMRVSYGASPHVPGAHMRSSRGRVSGLEFDSITIEDAETHEKIADLLAGETPKLRKGITYALNVGYKVPSALQFKATYLQVWLGNGIYVTGLPGATFTEGAIDNTSFEQLVHMPTGTGTSPYGYPNAGSERARNGSLIYRTKNGLTRVDTRSEIHFRVDDAYVNEDAKQVINGAIKLALDTKPEVAAYTQDFAINPCDELRYSLYTAQPTEVVSKGNTTTTLHIDSAGSGASLTEANSKTSIQIVYPKDLELVGLEETALYKKNGTVVKTEIEGDNKVSTVEWNELGSYSGGCAFKPHIKVPADSPRENGSSFFVALKNFKKTIWNDTPNADRTSGKQIATVKVTIIDGKTPEKIRAHTLVDTAMNWSLKKYDTYNVRLGAYLIKNELSVPTKPKTLEMQIDQTNTAIIRGVTIPYEKSMQYGPIHWSSASGKSGTADPSILKKSSKVSALITNTALGLNINDSITSIKVDLGPLPAKYDGIAPQADLLETYDANNKYIYDEFYGWSYISNGVYGCWKKGTEAPVKTTIKFYTTGTTPTAEDTVVTTAKSKAPAIRNGVGSIDKQQINGGSSFKITGRINDENWDWNPLQEPVLYLFMPEGFSYSDLKVTNATLGKPTLVGEFTCKDNTNIKVWRYDLNVGEQTRGQYQPDFSAKSMELSMTVNTNKLAKKGIYHINDFVGFTTKDFKAVDATIKKEKWDGPYWKTSKDYADLFGDKVNAGKPMVSLAEGKGITINQAAEITAMSTFSVTDGFTKATKTLSYDPNNKQATTAVMQKGDTATVRMTVRNNAKVAANVTKLFIPLLNSAKNFGPSFSPENAQDLLFEVVKATPSANFEVKYIKLNDGVSYDTNHAPKPNEYQEVSDIKQADMIMCVAARALAMDEGGYVDISYRVAGDVDSSYNNKRRVFSTVLFYDIEGNQKQLTLQTNAMTVASSDVVLTKVWNDNNNEEQLRPNTAAFVQKLTLSADKAIDPTLFVPQVTDLQNGTYKVIYKGLPKYAGTPDQLITYTLTEGAIDKYTADKTSFSGTTKADVIAGTITNTHAKPTPPPAPWTPLEPPFRSVKVTKTWHNHAGEKIAGPVASVDVELYKNGVATGTRLTLNAANNWAGEFKSLPVYESAQNPTSFEYSVKEVGEDKAQVTLAGTVFEVSYTGDMATGFIITNKEKPKSPVLPTPPAPTLPPTPASVKKEKVLPRTSDATISFAAALPGLVGFVLAGSGWKWYLSKKKFEPV</sequence>
<comment type="caution">
    <text evidence="3">The sequence shown here is derived from an EMBL/GenBank/DDBJ whole genome shotgun (WGS) entry which is preliminary data.</text>
</comment>
<name>A0A133XWA0_9ACTN</name>
<evidence type="ECO:0000313" key="3">
    <source>
        <dbReference type="EMBL" id="KXB35173.1"/>
    </source>
</evidence>
<dbReference type="PATRIC" id="fig|1393034.3.peg.519"/>
<feature type="region of interest" description="Disordered" evidence="1">
    <location>
        <begin position="1200"/>
        <end position="1221"/>
    </location>
</feature>
<dbReference type="Gene3D" id="2.60.40.1140">
    <property type="entry name" value="Collagen-binding surface protein Cna, B-type domain"/>
    <property type="match status" value="2"/>
</dbReference>
<proteinExistence type="predicted"/>
<feature type="domain" description="CNA-B" evidence="2">
    <location>
        <begin position="1096"/>
        <end position="1197"/>
    </location>
</feature>
<evidence type="ECO:0000313" key="4">
    <source>
        <dbReference type="Proteomes" id="UP000070675"/>
    </source>
</evidence>
<organism evidence="3 4">
    <name type="scientific">Atopobium deltae</name>
    <dbReference type="NCBI Taxonomy" id="1393034"/>
    <lineage>
        <taxon>Bacteria</taxon>
        <taxon>Bacillati</taxon>
        <taxon>Actinomycetota</taxon>
        <taxon>Coriobacteriia</taxon>
        <taxon>Coriobacteriales</taxon>
        <taxon>Atopobiaceae</taxon>
        <taxon>Atopobium</taxon>
    </lineage>
</organism>
<gene>
    <name evidence="3" type="ORF">HMPREF3192_00538</name>
</gene>
<dbReference type="AlphaFoldDB" id="A0A133XWA0"/>
<dbReference type="Pfam" id="PF05738">
    <property type="entry name" value="Cna_B"/>
    <property type="match status" value="2"/>
</dbReference>
<dbReference type="InterPro" id="IPR008454">
    <property type="entry name" value="Collagen-bd_Cna-like_B-typ_dom"/>
</dbReference>
<reference evidence="4" key="1">
    <citation type="submission" date="2016-01" db="EMBL/GenBank/DDBJ databases">
        <authorList>
            <person name="Mitreva M."/>
            <person name="Pepin K.H."/>
            <person name="Mihindukulasuriya K.A."/>
            <person name="Fulton R."/>
            <person name="Fronick C."/>
            <person name="O'Laughlin M."/>
            <person name="Miner T."/>
            <person name="Herter B."/>
            <person name="Rosa B.A."/>
            <person name="Cordes M."/>
            <person name="Tomlinson C."/>
            <person name="Wollam A."/>
            <person name="Palsikar V.B."/>
            <person name="Mardis E.R."/>
            <person name="Wilson R.K."/>
        </authorList>
    </citation>
    <scope>NUCLEOTIDE SEQUENCE [LARGE SCALE GENOMIC DNA]</scope>
    <source>
        <strain evidence="4">DNF00019</strain>
    </source>
</reference>
<evidence type="ECO:0000259" key="2">
    <source>
        <dbReference type="Pfam" id="PF05738"/>
    </source>
</evidence>
<dbReference type="CDD" id="cd00222">
    <property type="entry name" value="CollagenBindB"/>
    <property type="match status" value="2"/>
</dbReference>
<feature type="compositionally biased region" description="Pro residues" evidence="1">
    <location>
        <begin position="1203"/>
        <end position="1217"/>
    </location>
</feature>
<keyword evidence="4" id="KW-1185">Reference proteome</keyword>
<protein>
    <recommendedName>
        <fullName evidence="2">CNA-B domain-containing protein</fullName>
    </recommendedName>
</protein>
<dbReference type="Proteomes" id="UP000070675">
    <property type="component" value="Unassembled WGS sequence"/>
</dbReference>
<accession>A0A133XWA0</accession>